<feature type="region of interest" description="Disordered" evidence="3">
    <location>
        <begin position="324"/>
        <end position="343"/>
    </location>
</feature>
<dbReference type="GO" id="GO:0032934">
    <property type="term" value="F:sterol binding"/>
    <property type="evidence" value="ECO:0007669"/>
    <property type="project" value="TreeGrafter"/>
</dbReference>
<evidence type="ECO:0000256" key="2">
    <source>
        <dbReference type="RuleBase" id="RU003844"/>
    </source>
</evidence>
<dbReference type="Gene3D" id="2.40.160.120">
    <property type="match status" value="1"/>
</dbReference>
<organism evidence="4">
    <name type="scientific">Arcella intermedia</name>
    <dbReference type="NCBI Taxonomy" id="1963864"/>
    <lineage>
        <taxon>Eukaryota</taxon>
        <taxon>Amoebozoa</taxon>
        <taxon>Tubulinea</taxon>
        <taxon>Elardia</taxon>
        <taxon>Arcellinida</taxon>
        <taxon>Sphaerothecina</taxon>
        <taxon>Arcellidae</taxon>
        <taxon>Arcella</taxon>
    </lineage>
</organism>
<dbReference type="InterPro" id="IPR018494">
    <property type="entry name" value="Oxysterol-bd_CS"/>
</dbReference>
<dbReference type="EMBL" id="GIBP01002915">
    <property type="protein sequence ID" value="NDV31884.1"/>
    <property type="molecule type" value="Transcribed_RNA"/>
</dbReference>
<dbReference type="PANTHER" id="PTHR10972:SF136">
    <property type="entry name" value="OXYSTEROL-BINDING PROTEIN 8"/>
    <property type="match status" value="1"/>
</dbReference>
<dbReference type="GO" id="GO:0016020">
    <property type="term" value="C:membrane"/>
    <property type="evidence" value="ECO:0007669"/>
    <property type="project" value="TreeGrafter"/>
</dbReference>
<comment type="similarity">
    <text evidence="1 2">Belongs to the OSBP family.</text>
</comment>
<dbReference type="InterPro" id="IPR000648">
    <property type="entry name" value="Oxysterol-bd"/>
</dbReference>
<evidence type="ECO:0008006" key="5">
    <source>
        <dbReference type="Google" id="ProtNLM"/>
    </source>
</evidence>
<dbReference type="PROSITE" id="PS01013">
    <property type="entry name" value="OSBP"/>
    <property type="match status" value="1"/>
</dbReference>
<dbReference type="PANTHER" id="PTHR10972">
    <property type="entry name" value="OXYSTEROL-BINDING PROTEIN-RELATED"/>
    <property type="match status" value="1"/>
</dbReference>
<dbReference type="AlphaFoldDB" id="A0A6B2L4H8"/>
<evidence type="ECO:0000256" key="1">
    <source>
        <dbReference type="ARBA" id="ARBA00008842"/>
    </source>
</evidence>
<dbReference type="FunFam" id="2.40.160.120:FF:000001">
    <property type="entry name" value="Oxysterol-binding protein"/>
    <property type="match status" value="1"/>
</dbReference>
<dbReference type="InterPro" id="IPR037239">
    <property type="entry name" value="OSBP_sf"/>
</dbReference>
<dbReference type="GO" id="GO:0005829">
    <property type="term" value="C:cytosol"/>
    <property type="evidence" value="ECO:0007669"/>
    <property type="project" value="TreeGrafter"/>
</dbReference>
<reference evidence="4" key="1">
    <citation type="journal article" date="2020" name="J. Eukaryot. Microbiol.">
        <title>De novo Sequencing, Assembly and Annotation of the Transcriptome for the Free-Living Testate Amoeba Arcella intermedia.</title>
        <authorList>
            <person name="Ribeiro G.M."/>
            <person name="Porfirio-Sousa A.L."/>
            <person name="Maurer-Alcala X.X."/>
            <person name="Katz L.A."/>
            <person name="Lahr D.J.G."/>
        </authorList>
    </citation>
    <scope>NUCLEOTIDE SEQUENCE</scope>
</reference>
<evidence type="ECO:0000313" key="4">
    <source>
        <dbReference type="EMBL" id="NDV31884.1"/>
    </source>
</evidence>
<name>A0A6B2L4H8_9EUKA</name>
<proteinExistence type="inferred from homology"/>
<dbReference type="GO" id="GO:0120009">
    <property type="term" value="P:intermembrane lipid transfer"/>
    <property type="evidence" value="ECO:0007669"/>
    <property type="project" value="UniProtKB-ARBA"/>
</dbReference>
<dbReference type="Pfam" id="PF01237">
    <property type="entry name" value="Oxysterol_BP"/>
    <property type="match status" value="1"/>
</dbReference>
<feature type="compositionally biased region" description="Basic and acidic residues" evidence="3">
    <location>
        <begin position="324"/>
        <end position="337"/>
    </location>
</feature>
<sequence>MPEEGSFGSSLWSVLSSKLGADVIRSGISLPSWMYEPLSILQRQAEMIEHASTLDDAAKCEDSIDQLAFVAGFAVSAYSATQRYRPSFNPMLGETFEYIDETNNVRFFAEQVSHHPPVSAFHSDRPNEWIFWQNSSPTTKFLGNSLDLDTHGNSHLYFHGTQNHFYYTNPCTRVHNIILGSMWIEHYGLLDIKSTNGSLSCIVNFKQSGYFFQGTQYQIDGFIFHKDGKKLVKLEGRWDTQLTGTWLVDTPTTKAGETKLLWKNVTKPIIQPEYNFTPFTASLNDCNEIMEKVLLPTDSRRRLDRLFLQNGDTDNATQWKKVMEETQRTDRKNRNTDQWDPVWFKPSDQDADKNLWVYVGGHWEQREERLKLVTEGKECGDAFPKAICGLACDFLNYPVRPSLLHDSHAFKKD</sequence>
<evidence type="ECO:0000256" key="3">
    <source>
        <dbReference type="SAM" id="MobiDB-lite"/>
    </source>
</evidence>
<protein>
    <recommendedName>
        <fullName evidence="5">Oxysterol-binding protein</fullName>
    </recommendedName>
</protein>
<dbReference type="Gene3D" id="3.30.70.3490">
    <property type="match status" value="1"/>
</dbReference>
<dbReference type="SUPFAM" id="SSF144000">
    <property type="entry name" value="Oxysterol-binding protein-like"/>
    <property type="match status" value="1"/>
</dbReference>
<accession>A0A6B2L4H8</accession>